<dbReference type="InterPro" id="IPR036770">
    <property type="entry name" value="Ankyrin_rpt-contain_sf"/>
</dbReference>
<dbReference type="Pfam" id="PF00023">
    <property type="entry name" value="Ank"/>
    <property type="match status" value="1"/>
</dbReference>
<dbReference type="SMART" id="SM00248">
    <property type="entry name" value="ANK"/>
    <property type="match status" value="1"/>
</dbReference>
<sequence>MASQARREDSLGKFDMQLIGNFLSFASRGDRVGLNRMLREGIFPDVQDYDKRTALHLTASEGYASIVELLLQYKAHVNLKDRWLRTDLDDILAKKVRLDLPTALRYALDIASLSYCLLLPFPILDSVSDASSSVVNITNRGLLPFLELATSVADVVKDKVAWKLEVSFILIMRDLFPL</sequence>
<dbReference type="Gene3D" id="1.25.40.20">
    <property type="entry name" value="Ankyrin repeat-containing domain"/>
    <property type="match status" value="1"/>
</dbReference>
<name>A0A7J0ELE1_9ERIC</name>
<reference evidence="2 3" key="1">
    <citation type="submission" date="2019-07" db="EMBL/GenBank/DDBJ databases">
        <title>De Novo Assembly of kiwifruit Actinidia rufa.</title>
        <authorList>
            <person name="Sugita-Konishi S."/>
            <person name="Sato K."/>
            <person name="Mori E."/>
            <person name="Abe Y."/>
            <person name="Kisaki G."/>
            <person name="Hamano K."/>
            <person name="Suezawa K."/>
            <person name="Otani M."/>
            <person name="Fukuda T."/>
            <person name="Manabe T."/>
            <person name="Gomi K."/>
            <person name="Tabuchi M."/>
            <person name="Akimitsu K."/>
            <person name="Kataoka I."/>
        </authorList>
    </citation>
    <scope>NUCLEOTIDE SEQUENCE [LARGE SCALE GENOMIC DNA]</scope>
    <source>
        <strain evidence="3">cv. Fuchu</strain>
    </source>
</reference>
<keyword evidence="1" id="KW-0040">ANK repeat</keyword>
<dbReference type="Proteomes" id="UP000585474">
    <property type="component" value="Unassembled WGS sequence"/>
</dbReference>
<proteinExistence type="predicted"/>
<dbReference type="PROSITE" id="PS50088">
    <property type="entry name" value="ANK_REPEAT"/>
    <property type="match status" value="1"/>
</dbReference>
<comment type="caution">
    <text evidence="2">The sequence shown here is derived from an EMBL/GenBank/DDBJ whole genome shotgun (WGS) entry which is preliminary data.</text>
</comment>
<dbReference type="OrthoDB" id="9995210at2759"/>
<dbReference type="PROSITE" id="PS50297">
    <property type="entry name" value="ANK_REP_REGION"/>
    <property type="match status" value="1"/>
</dbReference>
<feature type="repeat" description="ANK" evidence="1">
    <location>
        <begin position="50"/>
        <end position="82"/>
    </location>
</feature>
<dbReference type="SUPFAM" id="SSF48403">
    <property type="entry name" value="Ankyrin repeat"/>
    <property type="match status" value="1"/>
</dbReference>
<protein>
    <recommendedName>
        <fullName evidence="4">Ankyrin repeat family protein</fullName>
    </recommendedName>
</protein>
<evidence type="ECO:0000256" key="1">
    <source>
        <dbReference type="PROSITE-ProRule" id="PRU00023"/>
    </source>
</evidence>
<dbReference type="InterPro" id="IPR002110">
    <property type="entry name" value="Ankyrin_rpt"/>
</dbReference>
<dbReference type="AlphaFoldDB" id="A0A7J0ELE1"/>
<evidence type="ECO:0000313" key="3">
    <source>
        <dbReference type="Proteomes" id="UP000585474"/>
    </source>
</evidence>
<evidence type="ECO:0000313" key="2">
    <source>
        <dbReference type="EMBL" id="GFY86749.1"/>
    </source>
</evidence>
<accession>A0A7J0ELE1</accession>
<keyword evidence="3" id="KW-1185">Reference proteome</keyword>
<gene>
    <name evidence="2" type="ORF">Acr_05g0003880</name>
</gene>
<organism evidence="2 3">
    <name type="scientific">Actinidia rufa</name>
    <dbReference type="NCBI Taxonomy" id="165716"/>
    <lineage>
        <taxon>Eukaryota</taxon>
        <taxon>Viridiplantae</taxon>
        <taxon>Streptophyta</taxon>
        <taxon>Embryophyta</taxon>
        <taxon>Tracheophyta</taxon>
        <taxon>Spermatophyta</taxon>
        <taxon>Magnoliopsida</taxon>
        <taxon>eudicotyledons</taxon>
        <taxon>Gunneridae</taxon>
        <taxon>Pentapetalae</taxon>
        <taxon>asterids</taxon>
        <taxon>Ericales</taxon>
        <taxon>Actinidiaceae</taxon>
        <taxon>Actinidia</taxon>
    </lineage>
</organism>
<dbReference type="EMBL" id="BJWL01000005">
    <property type="protein sequence ID" value="GFY86749.1"/>
    <property type="molecule type" value="Genomic_DNA"/>
</dbReference>
<evidence type="ECO:0008006" key="4">
    <source>
        <dbReference type="Google" id="ProtNLM"/>
    </source>
</evidence>